<accession>A0A9X1MA57</accession>
<dbReference type="Gene3D" id="1.10.10.2840">
    <property type="entry name" value="PucR C-terminal helix-turn-helix domain"/>
    <property type="match status" value="1"/>
</dbReference>
<name>A0A9X1MA57_9MICC</name>
<evidence type="ECO:0000313" key="2">
    <source>
        <dbReference type="EMBL" id="MCC3273570.1"/>
    </source>
</evidence>
<keyword evidence="4" id="KW-1185">Reference proteome</keyword>
<protein>
    <submittedName>
        <fullName evidence="2">Helix-turn-helix domain-containing protein</fullName>
    </submittedName>
</protein>
<feature type="domain" description="PucR C-terminal helix-turn-helix" evidence="1">
    <location>
        <begin position="298"/>
        <end position="352"/>
    </location>
</feature>
<dbReference type="Proteomes" id="UP001155145">
    <property type="component" value="Unassembled WGS sequence"/>
</dbReference>
<dbReference type="RefSeq" id="WP_227929317.1">
    <property type="nucleotide sequence ID" value="NZ_CP094984.1"/>
</dbReference>
<dbReference type="Pfam" id="PF13556">
    <property type="entry name" value="HTH_30"/>
    <property type="match status" value="1"/>
</dbReference>
<evidence type="ECO:0000313" key="4">
    <source>
        <dbReference type="Proteomes" id="UP000829758"/>
    </source>
</evidence>
<dbReference type="EMBL" id="JAJFZT010000008">
    <property type="protein sequence ID" value="MCC3273570.1"/>
    <property type="molecule type" value="Genomic_DNA"/>
</dbReference>
<evidence type="ECO:0000259" key="1">
    <source>
        <dbReference type="Pfam" id="PF13556"/>
    </source>
</evidence>
<evidence type="ECO:0000313" key="5">
    <source>
        <dbReference type="Proteomes" id="UP001155145"/>
    </source>
</evidence>
<dbReference type="InterPro" id="IPR025736">
    <property type="entry name" value="PucR_C-HTH_dom"/>
</dbReference>
<gene>
    <name evidence="2" type="ORF">LJ755_12620</name>
    <name evidence="3" type="ORF">MUK71_01605</name>
</gene>
<dbReference type="AlphaFoldDB" id="A0A9X1MA57"/>
<proteinExistence type="predicted"/>
<dbReference type="Proteomes" id="UP000829758">
    <property type="component" value="Chromosome"/>
</dbReference>
<organism evidence="2 5">
    <name type="scientific">Arthrobacter zhangbolii</name>
    <dbReference type="NCBI Taxonomy" id="2886936"/>
    <lineage>
        <taxon>Bacteria</taxon>
        <taxon>Bacillati</taxon>
        <taxon>Actinomycetota</taxon>
        <taxon>Actinomycetes</taxon>
        <taxon>Micrococcales</taxon>
        <taxon>Micrococcaceae</taxon>
        <taxon>Arthrobacter</taxon>
    </lineage>
</organism>
<evidence type="ECO:0000313" key="3">
    <source>
        <dbReference type="EMBL" id="UON92381.1"/>
    </source>
</evidence>
<sequence>MLTGSDNPREETLAHRGAGAPRRADVWEVFDELLEREADPSTVLQSVARVLGRGAGFRAPDGAGLTVDADGAVRRGTGPLPSGARRIPGGLQVWLDGPPCPEEDLLLRRLGITVKVALRQSARDALPAAEVVFDANRRPDERLTAARQLGLSAAELLTVIAIRGPAEGVQELVRRIGKTASVLCTYDDGKALFLAAAGIADALQSLAVPTGVRAAFSRGVNVLDLPAAHAEALLGLRYALPATHDSAPYPTSEAVLVETAALGGYALLPAYLTREQIDTVEDVHVLDALRKAHGPEMLRILEAVAATDSVRQAARSVYLHHNSVAYRVERAELALGFTITEPYGRTRLFIALCLRRVRDSAEQDTSGT</sequence>
<dbReference type="EMBL" id="CP094984">
    <property type="protein sequence ID" value="UON92381.1"/>
    <property type="molecule type" value="Genomic_DNA"/>
</dbReference>
<dbReference type="InterPro" id="IPR042070">
    <property type="entry name" value="PucR_C-HTH_sf"/>
</dbReference>
<reference evidence="2" key="1">
    <citation type="submission" date="2021-10" db="EMBL/GenBank/DDBJ databases">
        <title>Novel species in genus Arthrobacter.</title>
        <authorList>
            <person name="Liu Y."/>
        </authorList>
    </citation>
    <scope>NUCLEOTIDE SEQUENCE</scope>
    <source>
        <strain evidence="2">Zg-Y462</strain>
        <strain evidence="4">zg-Y462</strain>
    </source>
</reference>